<evidence type="ECO:0000256" key="4">
    <source>
        <dbReference type="ARBA" id="ARBA00022801"/>
    </source>
</evidence>
<dbReference type="PROSITE" id="PS51892">
    <property type="entry name" value="SUBTILASE"/>
    <property type="match status" value="2"/>
</dbReference>
<dbReference type="InterPro" id="IPR036852">
    <property type="entry name" value="Peptidase_S8/S53_dom_sf"/>
</dbReference>
<dbReference type="PRINTS" id="PR00723">
    <property type="entry name" value="SUBTILISIN"/>
</dbReference>
<dbReference type="PANTHER" id="PTHR43806">
    <property type="entry name" value="PEPTIDASE S8"/>
    <property type="match status" value="1"/>
</dbReference>
<feature type="region of interest" description="Disordered" evidence="10">
    <location>
        <begin position="357"/>
        <end position="379"/>
    </location>
</feature>
<feature type="active site" description="Charge relay system" evidence="6 8">
    <location>
        <position position="453"/>
    </location>
</feature>
<feature type="compositionally biased region" description="Polar residues" evidence="10">
    <location>
        <begin position="358"/>
        <end position="369"/>
    </location>
</feature>
<evidence type="ECO:0000256" key="9">
    <source>
        <dbReference type="RuleBase" id="RU003355"/>
    </source>
</evidence>
<dbReference type="Pfam" id="PF00082">
    <property type="entry name" value="Peptidase_S8"/>
    <property type="match status" value="2"/>
</dbReference>
<feature type="repeat" description="Cell wall-binding" evidence="7">
    <location>
        <begin position="1361"/>
        <end position="1380"/>
    </location>
</feature>
<dbReference type="Gene3D" id="2.10.270.10">
    <property type="entry name" value="Cholin Binding"/>
    <property type="match status" value="3"/>
</dbReference>
<protein>
    <submittedName>
        <fullName evidence="13">Peptidase S8</fullName>
    </submittedName>
</protein>
<accession>A0A2I1HY01</accession>
<feature type="domain" description="Peptidase S8/S53" evidence="12">
    <location>
        <begin position="201"/>
        <end position="505"/>
    </location>
</feature>
<proteinExistence type="inferred from homology"/>
<dbReference type="InterPro" id="IPR000209">
    <property type="entry name" value="Peptidase_S8/S53_dom"/>
</dbReference>
<comment type="caution">
    <text evidence="13">The sequence shown here is derived from an EMBL/GenBank/DDBJ whole genome shotgun (WGS) entry which is preliminary data.</text>
</comment>
<keyword evidence="3" id="KW-0677">Repeat</keyword>
<dbReference type="InterPro" id="IPR018337">
    <property type="entry name" value="Cell_wall/Cho-bd_repeat"/>
</dbReference>
<dbReference type="Pfam" id="PF01473">
    <property type="entry name" value="Choline_bind_1"/>
    <property type="match status" value="2"/>
</dbReference>
<feature type="region of interest" description="Disordered" evidence="10">
    <location>
        <begin position="122"/>
        <end position="173"/>
    </location>
</feature>
<organism evidence="13 14">
    <name type="scientific">Schaalia odontolytica</name>
    <dbReference type="NCBI Taxonomy" id="1660"/>
    <lineage>
        <taxon>Bacteria</taxon>
        <taxon>Bacillati</taxon>
        <taxon>Actinomycetota</taxon>
        <taxon>Actinomycetes</taxon>
        <taxon>Actinomycetales</taxon>
        <taxon>Actinomycetaceae</taxon>
        <taxon>Schaalia</taxon>
    </lineage>
</organism>
<dbReference type="RefSeq" id="WP_101602431.1">
    <property type="nucleotide sequence ID" value="NZ_PKKM01000016.1"/>
</dbReference>
<evidence type="ECO:0000256" key="5">
    <source>
        <dbReference type="ARBA" id="ARBA00022825"/>
    </source>
</evidence>
<dbReference type="SUPFAM" id="SSF52743">
    <property type="entry name" value="Subtilisin-like"/>
    <property type="match status" value="2"/>
</dbReference>
<evidence type="ECO:0000256" key="10">
    <source>
        <dbReference type="SAM" id="MobiDB-lite"/>
    </source>
</evidence>
<feature type="active site" description="Charge relay system" evidence="8">
    <location>
        <position position="862"/>
    </location>
</feature>
<feature type="region of interest" description="Disordered" evidence="10">
    <location>
        <begin position="635"/>
        <end position="665"/>
    </location>
</feature>
<feature type="domain" description="Peptidase S8/S53" evidence="12">
    <location>
        <begin position="814"/>
        <end position="1103"/>
    </location>
</feature>
<evidence type="ECO:0000256" key="3">
    <source>
        <dbReference type="ARBA" id="ARBA00022737"/>
    </source>
</evidence>
<evidence type="ECO:0000256" key="8">
    <source>
        <dbReference type="PROSITE-ProRule" id="PRU01240"/>
    </source>
</evidence>
<evidence type="ECO:0000256" key="1">
    <source>
        <dbReference type="ARBA" id="ARBA00011073"/>
    </source>
</evidence>
<dbReference type="PANTHER" id="PTHR43806:SF11">
    <property type="entry name" value="CEREVISIN-RELATED"/>
    <property type="match status" value="1"/>
</dbReference>
<dbReference type="InterPro" id="IPR015500">
    <property type="entry name" value="Peptidase_S8_subtilisin-rel"/>
</dbReference>
<sequence length="1442" mass="151410">MRRNVARIGLVAALALSMGVATATAPPTRADDHTGLIAPARASAGLMNYAINLSPQASAEDLARATSLVASAGGVTLASYPELGTFFAQSESASFAPDLAEALAKAGISVHSVGPTRVAAVPEGERQAAPDPQPAPQPGEASPAQSGAQSGTQSGAQSGGPSSLRGQSVTEADKPEEVVNWGAQAMSATDAAAVPIAHAPVTVGVIDTGIDDTHPDLVGRVDTSRSVSCGHNGIPSQAYGSWRDDYFHGTHVAGIIAANHNGIGIDGIAPTATLVSIKASNGEQLMYPEYVTCGFMWAASHGVDIVNNSYSMDPWVYWSPSDPEQAAGLEAATRAIAYAQGKGLAVIASAGNDGMDNDNVTTDSGSPTDLDTPIKDRPVKNGVKVPAMVEGVSQVSAATRTNVETKPEWANLKRADFSNYGKSVDFTAPGQDIYSTVPAAIFSSGYAKTSGTSMATPHITGIAALIKSIHPGFQGKQITDLMRKQAAMEYTRLEAPEDGKEFRGYGFINALTTMRRDQPQPTVQTLQYRVGKGEWKDVHGATLPAGPVTFYAEAIAPISHLHMDVAGLAAVDRDGSGKYFDTALGVSIENVDLSALLPEGTDSVTARVQVSATGINFDRQADDDTGREAVFTVSRDPNAAVTPAPDADAPAPAGPATAGITAPARSNDQLPANYAVNLPKGTDNATFQRAAAQASFHGGLLLAQYPAFGTFFVQSASPTFSPDLGAALVKEGISYDSIGPTRQAPVGGNEAMVPISYETRVAADAAIAAAPRSQGAQGDQDAALTPDPQTGNGWHLQALRALEAQGVDVMRAPVTVGIMDQSVDDTVPDLVGQVDHDKSVSCSFNGIPNRDPAAWRWDDATHGTHVAGSIAAKHDGVGVDGVNPTLRIAAINVASRNGGFFYPEYIVCGFVWAAEHGISVTNGSYYVDPWKYWLPNDPEQAAGQEAVQRAVDYATSKDVINVVAAGNFSTDLDNLPTTDDSAPGDTWGAHERDVTGAVYMPPKLRGTLSVSALQLPEGADPATGVLEPASWSNWGATSVDFAAPGAKIYAPLTSWYGKAYGNLYGTSQASPLAAAVMATLRQVHPEMNAEQIIALAKKQAGDPSNWDRLKPVEGREYRGAGLPNALDAVLKDQAKPVIGSVEYSTDGTTWQPLAGESVAGRVSIRVTVTGPVTSARLLVGEREVATGVGNGAFEGNSVTLQADGVDVSHPNGTGRFAGAATVTVEAMGRNNDARADDDATLQVPFTVSPDQVGPDEARSGRWVSGAFGWWWRYEDGTYPTSTQLRIDGAIYRFDSRGYMVTGWVSEGGHWFYYGPSGGQAAGWVQVRGTWYYLDPISGEMASGWTKVRDTWYYLGSSGAMRTGWMRDGSTWYYLADSGAMATGWARIGSSWYHFATSGAMSTGWVKDGGSWFYLSSSGAMVTGARWIDGTRYVFDDEGRLQE</sequence>
<dbReference type="PROSITE" id="PS51170">
    <property type="entry name" value="CW"/>
    <property type="match status" value="3"/>
</dbReference>
<feature type="active site" description="Charge relay system" evidence="8">
    <location>
        <position position="820"/>
    </location>
</feature>
<feature type="repeat" description="Cell wall-binding" evidence="7">
    <location>
        <begin position="1401"/>
        <end position="1420"/>
    </location>
</feature>
<dbReference type="PROSITE" id="PS00137">
    <property type="entry name" value="SUBTILASE_HIS"/>
    <property type="match status" value="2"/>
</dbReference>
<dbReference type="GO" id="GO:0004252">
    <property type="term" value="F:serine-type endopeptidase activity"/>
    <property type="evidence" value="ECO:0007669"/>
    <property type="project" value="UniProtKB-UniRule"/>
</dbReference>
<dbReference type="InterPro" id="IPR050131">
    <property type="entry name" value="Peptidase_S8_subtilisin-like"/>
</dbReference>
<feature type="compositionally biased region" description="Low complexity" evidence="10">
    <location>
        <begin position="141"/>
        <end position="163"/>
    </location>
</feature>
<dbReference type="InterPro" id="IPR023827">
    <property type="entry name" value="Peptidase_S8_Asp-AS"/>
</dbReference>
<dbReference type="EMBL" id="PKKM01000016">
    <property type="protein sequence ID" value="PKY63751.1"/>
    <property type="molecule type" value="Genomic_DNA"/>
</dbReference>
<feature type="region of interest" description="Disordered" evidence="10">
    <location>
        <begin position="768"/>
        <end position="790"/>
    </location>
</feature>
<keyword evidence="5 8" id="KW-0720">Serine protease</keyword>
<evidence type="ECO:0000256" key="2">
    <source>
        <dbReference type="ARBA" id="ARBA00022670"/>
    </source>
</evidence>
<evidence type="ECO:0000256" key="7">
    <source>
        <dbReference type="PROSITE-ProRule" id="PRU00591"/>
    </source>
</evidence>
<feature type="repeat" description="Cell wall-binding" evidence="7">
    <location>
        <begin position="1341"/>
        <end position="1360"/>
    </location>
</feature>
<gene>
    <name evidence="13" type="ORF">CYJ22_09470</name>
</gene>
<dbReference type="Pfam" id="PF19127">
    <property type="entry name" value="Choline_bind_3"/>
    <property type="match status" value="2"/>
</dbReference>
<dbReference type="GO" id="GO:0006508">
    <property type="term" value="P:proteolysis"/>
    <property type="evidence" value="ECO:0007669"/>
    <property type="project" value="UniProtKB-KW"/>
</dbReference>
<dbReference type="PROSITE" id="PS00136">
    <property type="entry name" value="SUBTILASE_ASP"/>
    <property type="match status" value="1"/>
</dbReference>
<feature type="signal peptide" evidence="11">
    <location>
        <begin position="1"/>
        <end position="23"/>
    </location>
</feature>
<feature type="active site" description="Charge relay system" evidence="6 8">
    <location>
        <position position="207"/>
    </location>
</feature>
<feature type="chain" id="PRO_5014193442" evidence="11">
    <location>
        <begin position="24"/>
        <end position="1442"/>
    </location>
</feature>
<dbReference type="InterPro" id="IPR022398">
    <property type="entry name" value="Peptidase_S8_His-AS"/>
</dbReference>
<reference evidence="13 14" key="1">
    <citation type="submission" date="2017-12" db="EMBL/GenBank/DDBJ databases">
        <title>Phylogenetic diversity of female urinary microbiome.</title>
        <authorList>
            <person name="Thomas-White K."/>
            <person name="Wolfe A.J."/>
        </authorList>
    </citation>
    <scope>NUCLEOTIDE SEQUENCE [LARGE SCALE GENOMIC DNA]</scope>
    <source>
        <strain evidence="13 14">UMB0018</strain>
    </source>
</reference>
<dbReference type="Proteomes" id="UP000234198">
    <property type="component" value="Unassembled WGS sequence"/>
</dbReference>
<evidence type="ECO:0000259" key="12">
    <source>
        <dbReference type="Pfam" id="PF00082"/>
    </source>
</evidence>
<evidence type="ECO:0000256" key="6">
    <source>
        <dbReference type="PIRSR" id="PIRSR615500-1"/>
    </source>
</evidence>
<comment type="similarity">
    <text evidence="1 8 9">Belongs to the peptidase S8 family.</text>
</comment>
<dbReference type="InterPro" id="IPR023828">
    <property type="entry name" value="Peptidase_S8_Ser-AS"/>
</dbReference>
<evidence type="ECO:0000256" key="11">
    <source>
        <dbReference type="SAM" id="SignalP"/>
    </source>
</evidence>
<keyword evidence="11" id="KW-0732">Signal</keyword>
<feature type="active site" description="Charge relay system" evidence="6 8">
    <location>
        <position position="248"/>
    </location>
</feature>
<evidence type="ECO:0000313" key="13">
    <source>
        <dbReference type="EMBL" id="PKY63751.1"/>
    </source>
</evidence>
<evidence type="ECO:0000313" key="14">
    <source>
        <dbReference type="Proteomes" id="UP000234198"/>
    </source>
</evidence>
<dbReference type="Gene3D" id="3.40.50.200">
    <property type="entry name" value="Peptidase S8/S53 domain"/>
    <property type="match status" value="2"/>
</dbReference>
<dbReference type="PROSITE" id="PS00138">
    <property type="entry name" value="SUBTILASE_SER"/>
    <property type="match status" value="2"/>
</dbReference>
<keyword evidence="2 8" id="KW-0645">Protease</keyword>
<feature type="active site" description="Charge relay system" evidence="8">
    <location>
        <position position="1067"/>
    </location>
</feature>
<name>A0A2I1HY01_9ACTO</name>
<keyword evidence="4 8" id="KW-0378">Hydrolase</keyword>
<dbReference type="SUPFAM" id="SSF69360">
    <property type="entry name" value="Cell wall binding repeat"/>
    <property type="match status" value="1"/>
</dbReference>
<feature type="compositionally biased region" description="Low complexity" evidence="10">
    <location>
        <begin position="636"/>
        <end position="664"/>
    </location>
</feature>